<keyword evidence="5 6" id="KW-0472">Membrane</keyword>
<keyword evidence="3 6" id="KW-0812">Transmembrane</keyword>
<feature type="transmembrane region" description="Helical" evidence="6">
    <location>
        <begin position="25"/>
        <end position="51"/>
    </location>
</feature>
<feature type="transmembrane region" description="Helical" evidence="6">
    <location>
        <begin position="344"/>
        <end position="365"/>
    </location>
</feature>
<dbReference type="PANTHER" id="PTHR42770:SF16">
    <property type="entry name" value="AMINO ACID PERMEASE"/>
    <property type="match status" value="1"/>
</dbReference>
<dbReference type="Gene3D" id="1.20.1740.10">
    <property type="entry name" value="Amino acid/polyamine transporter I"/>
    <property type="match status" value="1"/>
</dbReference>
<dbReference type="PIRSF" id="PIRSF006060">
    <property type="entry name" value="AA_transporter"/>
    <property type="match status" value="1"/>
</dbReference>
<dbReference type="Proteomes" id="UP000294901">
    <property type="component" value="Unassembled WGS sequence"/>
</dbReference>
<dbReference type="GO" id="GO:0022857">
    <property type="term" value="F:transmembrane transporter activity"/>
    <property type="evidence" value="ECO:0007669"/>
    <property type="project" value="InterPro"/>
</dbReference>
<feature type="transmembrane region" description="Helical" evidence="6">
    <location>
        <begin position="371"/>
        <end position="399"/>
    </location>
</feature>
<dbReference type="EMBL" id="SNWR01000001">
    <property type="protein sequence ID" value="TDO38944.1"/>
    <property type="molecule type" value="Genomic_DNA"/>
</dbReference>
<comment type="subcellular location">
    <subcellularLocation>
        <location evidence="1">Cell membrane</location>
        <topology evidence="1">Multi-pass membrane protein</topology>
    </subcellularLocation>
</comment>
<sequence length="495" mass="51203">MSASPSLTAPGSVSHALAANRLGPFAIGAAIASSVAPLTVVTLVVSTAIAVTGLLGFPIAVITVAAILMLFVVGYLAMARHIPNAGAFYAYVSQGLGRPLGVGTSWFALATYTSFLMCCFGGFGALVEPLVSDWIGLGVPWWVLSFAALILAAVLGANEISLSEKVLVVLVVTETLLVLVYSLAIMLTVGFTFNTGALSLDNLWSPSAGVLVVIGMTAFAGVEQSVVYIEESKNPKRTIRIATYATVSIIAAVYAYASLVQISAGGPTIIEQATAQGGDLFFNQAAGTLGHTAVIVGRLFLGTGLIAAAIAFHNAATRYGFALGREGVLLRLFGHCTLKGAPRAASLALSAFAAAVLSVYAVAGWDPLVQLFYLGSTTGGFAVLILYALTSIAVIAFFARDARGEGLWQRLLAPLLSTVILLFLAYLAVDNLHLLFGVDPGAGPARWVPIVLLAIFVGGTVWGLILKHTRPAVYQGIGRGTRSATASASGLQTIL</sequence>
<proteinExistence type="predicted"/>
<organism evidence="7 8">
    <name type="scientific">Paractinoplanes brasiliensis</name>
    <dbReference type="NCBI Taxonomy" id="52695"/>
    <lineage>
        <taxon>Bacteria</taxon>
        <taxon>Bacillati</taxon>
        <taxon>Actinomycetota</taxon>
        <taxon>Actinomycetes</taxon>
        <taxon>Micromonosporales</taxon>
        <taxon>Micromonosporaceae</taxon>
        <taxon>Paractinoplanes</taxon>
    </lineage>
</organism>
<dbReference type="AlphaFoldDB" id="A0A4R6JQX0"/>
<dbReference type="InterPro" id="IPR050367">
    <property type="entry name" value="APC_superfamily"/>
</dbReference>
<name>A0A4R6JQX0_9ACTN</name>
<reference evidence="7 8" key="1">
    <citation type="submission" date="2019-03" db="EMBL/GenBank/DDBJ databases">
        <title>Sequencing the genomes of 1000 actinobacteria strains.</title>
        <authorList>
            <person name="Klenk H.-P."/>
        </authorList>
    </citation>
    <scope>NUCLEOTIDE SEQUENCE [LARGE SCALE GENOMIC DNA]</scope>
    <source>
        <strain evidence="7 8">DSM 43805</strain>
    </source>
</reference>
<dbReference type="PANTHER" id="PTHR42770">
    <property type="entry name" value="AMINO ACID TRANSPORTER-RELATED"/>
    <property type="match status" value="1"/>
</dbReference>
<feature type="transmembrane region" description="Helical" evidence="6">
    <location>
        <begin position="447"/>
        <end position="466"/>
    </location>
</feature>
<feature type="transmembrane region" description="Helical" evidence="6">
    <location>
        <begin position="139"/>
        <end position="157"/>
    </location>
</feature>
<feature type="transmembrane region" description="Helical" evidence="6">
    <location>
        <begin position="411"/>
        <end position="427"/>
    </location>
</feature>
<dbReference type="GO" id="GO:0005886">
    <property type="term" value="C:plasma membrane"/>
    <property type="evidence" value="ECO:0007669"/>
    <property type="project" value="UniProtKB-SubCell"/>
</dbReference>
<feature type="transmembrane region" description="Helical" evidence="6">
    <location>
        <begin position="203"/>
        <end position="229"/>
    </location>
</feature>
<feature type="transmembrane region" description="Helical" evidence="6">
    <location>
        <begin position="100"/>
        <end position="127"/>
    </location>
</feature>
<feature type="transmembrane region" description="Helical" evidence="6">
    <location>
        <begin position="299"/>
        <end position="323"/>
    </location>
</feature>
<protein>
    <submittedName>
        <fullName evidence="7">Amino acid transporter</fullName>
    </submittedName>
</protein>
<evidence type="ECO:0000256" key="3">
    <source>
        <dbReference type="ARBA" id="ARBA00022692"/>
    </source>
</evidence>
<evidence type="ECO:0000256" key="5">
    <source>
        <dbReference type="ARBA" id="ARBA00023136"/>
    </source>
</evidence>
<evidence type="ECO:0000313" key="7">
    <source>
        <dbReference type="EMBL" id="TDO38944.1"/>
    </source>
</evidence>
<gene>
    <name evidence="7" type="ORF">C8E87_2614</name>
</gene>
<evidence type="ECO:0000256" key="1">
    <source>
        <dbReference type="ARBA" id="ARBA00004651"/>
    </source>
</evidence>
<evidence type="ECO:0000256" key="4">
    <source>
        <dbReference type="ARBA" id="ARBA00022989"/>
    </source>
</evidence>
<comment type="caution">
    <text evidence="7">The sequence shown here is derived from an EMBL/GenBank/DDBJ whole genome shotgun (WGS) entry which is preliminary data.</text>
</comment>
<feature type="transmembrane region" description="Helical" evidence="6">
    <location>
        <begin position="241"/>
        <end position="259"/>
    </location>
</feature>
<dbReference type="Pfam" id="PF13520">
    <property type="entry name" value="AA_permease_2"/>
    <property type="match status" value="1"/>
</dbReference>
<evidence type="ECO:0000256" key="6">
    <source>
        <dbReference type="SAM" id="Phobius"/>
    </source>
</evidence>
<dbReference type="RefSeq" id="WP_239080757.1">
    <property type="nucleotide sequence ID" value="NZ_BOMD01000130.1"/>
</dbReference>
<keyword evidence="4 6" id="KW-1133">Transmembrane helix</keyword>
<dbReference type="InterPro" id="IPR002293">
    <property type="entry name" value="AA/rel_permease1"/>
</dbReference>
<keyword evidence="2" id="KW-1003">Cell membrane</keyword>
<evidence type="ECO:0000256" key="2">
    <source>
        <dbReference type="ARBA" id="ARBA00022475"/>
    </source>
</evidence>
<evidence type="ECO:0000313" key="8">
    <source>
        <dbReference type="Proteomes" id="UP000294901"/>
    </source>
</evidence>
<keyword evidence="8" id="KW-1185">Reference proteome</keyword>
<feature type="transmembrane region" description="Helical" evidence="6">
    <location>
        <begin position="166"/>
        <end position="191"/>
    </location>
</feature>
<feature type="transmembrane region" description="Helical" evidence="6">
    <location>
        <begin position="57"/>
        <end position="79"/>
    </location>
</feature>
<accession>A0A4R6JQX0</accession>